<feature type="transmembrane region" description="Helical" evidence="1">
    <location>
        <begin position="7"/>
        <end position="27"/>
    </location>
</feature>
<accession>I8U131</accession>
<dbReference type="RefSeq" id="WP_007953188.1">
    <property type="nucleotide sequence ID" value="NZ_CP010978.1"/>
</dbReference>
<proteinExistence type="predicted"/>
<protein>
    <submittedName>
        <fullName evidence="2">Uncharacterized protein</fullName>
    </submittedName>
</protein>
<evidence type="ECO:0000313" key="3">
    <source>
        <dbReference type="Proteomes" id="UP000005361"/>
    </source>
</evidence>
<keyword evidence="1" id="KW-1133">Transmembrane helix</keyword>
<dbReference type="HOGENOM" id="CLU_1863289_0_0_9"/>
<keyword evidence="1" id="KW-0812">Transmembrane</keyword>
<evidence type="ECO:0000313" key="2">
    <source>
        <dbReference type="EMBL" id="AJQ29484.1"/>
    </source>
</evidence>
<dbReference type="STRING" id="1192197.JBW_04151"/>
<dbReference type="Proteomes" id="UP000005361">
    <property type="component" value="Chromosome"/>
</dbReference>
<reference evidence="2 3" key="1">
    <citation type="journal article" date="2015" name="Genome Announc.">
        <title>Complete Genome Sequence of Pelosinus fermentans JBW45, a Member of a Remarkably Competitive Group of Negativicutes in the Firmicutes Phylum.</title>
        <authorList>
            <person name="De Leon K.B."/>
            <person name="Utturkar S.M."/>
            <person name="Camilleri L.B."/>
            <person name="Elias D.A."/>
            <person name="Arkin A.P."/>
            <person name="Fields M.W."/>
            <person name="Brown S.D."/>
            <person name="Wall J.D."/>
        </authorList>
    </citation>
    <scope>NUCLEOTIDE SEQUENCE [LARGE SCALE GENOMIC DNA]</scope>
    <source>
        <strain evidence="2 3">JBW45</strain>
    </source>
</reference>
<dbReference type="KEGG" id="pft:JBW_04151"/>
<evidence type="ECO:0000256" key="1">
    <source>
        <dbReference type="SAM" id="Phobius"/>
    </source>
</evidence>
<gene>
    <name evidence="2" type="ORF">JBW_04151</name>
</gene>
<organism evidence="2 3">
    <name type="scientific">Pelosinus fermentans JBW45</name>
    <dbReference type="NCBI Taxonomy" id="1192197"/>
    <lineage>
        <taxon>Bacteria</taxon>
        <taxon>Bacillati</taxon>
        <taxon>Bacillota</taxon>
        <taxon>Negativicutes</taxon>
        <taxon>Selenomonadales</taxon>
        <taxon>Sporomusaceae</taxon>
        <taxon>Pelosinus</taxon>
    </lineage>
</organism>
<reference evidence="3" key="2">
    <citation type="submission" date="2015-02" db="EMBL/GenBank/DDBJ databases">
        <title>Complete Genome Sequence of Pelosinus fermentans JBW45.</title>
        <authorList>
            <person name="De Leon K.B."/>
            <person name="Utturkar S.M."/>
            <person name="Camilleri L.B."/>
            <person name="Arkin A.P."/>
            <person name="Fields M.W."/>
            <person name="Brown S.D."/>
            <person name="Wall J.D."/>
        </authorList>
    </citation>
    <scope>NUCLEOTIDE SEQUENCE [LARGE SCALE GENOMIC DNA]</scope>
    <source>
        <strain evidence="3">JBW45</strain>
    </source>
</reference>
<name>I8U131_9FIRM</name>
<keyword evidence="1" id="KW-0472">Membrane</keyword>
<dbReference type="AlphaFoldDB" id="I8U131"/>
<sequence>MKKIRSLFYRILAVVFLLFVAIFLLFYEPDGRTDNTVVIIGKSDKFSEAEIQAAIPFVKGKFKGFTGCNLTKLWYDEEVSNRITNSYMHGGKGMRNGVKAENVLVLMSSFEVGPSGGGWDLKSKLHVFRLKLDINKG</sequence>
<dbReference type="EMBL" id="CP010978">
    <property type="protein sequence ID" value="AJQ29484.1"/>
    <property type="molecule type" value="Genomic_DNA"/>
</dbReference>